<evidence type="ECO:0000313" key="2">
    <source>
        <dbReference type="Proteomes" id="UP000325440"/>
    </source>
</evidence>
<proteinExistence type="predicted"/>
<dbReference type="EMBL" id="CABPRJ010001479">
    <property type="protein sequence ID" value="VVC38544.1"/>
    <property type="molecule type" value="Genomic_DNA"/>
</dbReference>
<sequence>MFEANITHQRRQNKRALKRLEALYCDKRKTKRVFFIDDTGTLIKRRHKYKTRLPLIVTERCFIEMECALNFISRNQAVARWMKTLHYANNQLFMLNCCLNVSFASSSKDEKNPSL</sequence>
<accession>A0A5E4NAE9</accession>
<reference evidence="1 2" key="1">
    <citation type="submission" date="2019-08" db="EMBL/GenBank/DDBJ databases">
        <authorList>
            <person name="Alioto T."/>
            <person name="Alioto T."/>
            <person name="Gomez Garrido J."/>
        </authorList>
    </citation>
    <scope>NUCLEOTIDE SEQUENCE [LARGE SCALE GENOMIC DNA]</scope>
</reference>
<dbReference type="Proteomes" id="UP000325440">
    <property type="component" value="Unassembled WGS sequence"/>
</dbReference>
<gene>
    <name evidence="1" type="ORF">CINCED_3A021692</name>
</gene>
<keyword evidence="2" id="KW-1185">Reference proteome</keyword>
<organism evidence="1 2">
    <name type="scientific">Cinara cedri</name>
    <dbReference type="NCBI Taxonomy" id="506608"/>
    <lineage>
        <taxon>Eukaryota</taxon>
        <taxon>Metazoa</taxon>
        <taxon>Ecdysozoa</taxon>
        <taxon>Arthropoda</taxon>
        <taxon>Hexapoda</taxon>
        <taxon>Insecta</taxon>
        <taxon>Pterygota</taxon>
        <taxon>Neoptera</taxon>
        <taxon>Paraneoptera</taxon>
        <taxon>Hemiptera</taxon>
        <taxon>Sternorrhyncha</taxon>
        <taxon>Aphidomorpha</taxon>
        <taxon>Aphidoidea</taxon>
        <taxon>Aphididae</taxon>
        <taxon>Lachninae</taxon>
        <taxon>Cinara</taxon>
    </lineage>
</organism>
<evidence type="ECO:0000313" key="1">
    <source>
        <dbReference type="EMBL" id="VVC38544.1"/>
    </source>
</evidence>
<protein>
    <submittedName>
        <fullName evidence="1">Uncharacterized protein</fullName>
    </submittedName>
</protein>
<name>A0A5E4NAE9_9HEMI</name>
<dbReference type="AlphaFoldDB" id="A0A5E4NAE9"/>